<proteinExistence type="predicted"/>
<gene>
    <name evidence="3" type="ORF">SAMN05660330_00539</name>
</gene>
<dbReference type="STRING" id="91360.SAMN05660330_00539"/>
<dbReference type="InterPro" id="IPR054828">
    <property type="entry name" value="Vit_B12_bind_prot"/>
</dbReference>
<evidence type="ECO:0000259" key="2">
    <source>
        <dbReference type="PROSITE" id="PS50983"/>
    </source>
</evidence>
<keyword evidence="4" id="KW-1185">Reference proteome</keyword>
<name>A0A1H0KL32_9BACT</name>
<dbReference type="RefSeq" id="WP_092219520.1">
    <property type="nucleotide sequence ID" value="NZ_FNJI01000003.1"/>
</dbReference>
<reference evidence="3 4" key="1">
    <citation type="submission" date="2016-10" db="EMBL/GenBank/DDBJ databases">
        <authorList>
            <person name="de Groot N.N."/>
        </authorList>
    </citation>
    <scope>NUCLEOTIDE SEQUENCE [LARGE SCALE GENOMIC DNA]</scope>
    <source>
        <strain evidence="3 4">DSM 12130</strain>
    </source>
</reference>
<dbReference type="Proteomes" id="UP000199073">
    <property type="component" value="Unassembled WGS sequence"/>
</dbReference>
<dbReference type="Gene3D" id="3.40.50.1980">
    <property type="entry name" value="Nitrogenase molybdenum iron protein domain"/>
    <property type="match status" value="2"/>
</dbReference>
<dbReference type="SUPFAM" id="SSF53807">
    <property type="entry name" value="Helical backbone' metal receptor"/>
    <property type="match status" value="1"/>
</dbReference>
<accession>A0A1H0KL32</accession>
<evidence type="ECO:0000313" key="4">
    <source>
        <dbReference type="Proteomes" id="UP000199073"/>
    </source>
</evidence>
<sequence>MLLLSHMTTGRSRTLIWVTVLLLLSHNTFICLAGSGRQEVPQKIVSLGPINTENVYLLGAGDRLVGTTTYCVRPDAAKSTAKIGSVLQVSVEKIISLQPDLVLATGLTRDSQIELLRKVGLKVVRFDQPSSFASSCEQFEQLGQLLGLEKRAKTITSELRRQIQTIVNRITALGLPSPKVVMQIGADPLYLSGRDSFTNDFIELILAKNVNDTLSGRIGYERVIAADPDLILIAIMGSETGVASKEQEKWNRINVIKAVQDQRIHIVDPNLVCSPSPATFVQALHQIVPLIYPQIPKPGTF</sequence>
<dbReference type="NCBIfam" id="NF038402">
    <property type="entry name" value="TroA_like"/>
    <property type="match status" value="1"/>
</dbReference>
<evidence type="ECO:0000313" key="3">
    <source>
        <dbReference type="EMBL" id="SDO56461.1"/>
    </source>
</evidence>
<dbReference type="PANTHER" id="PTHR30535:SF34">
    <property type="entry name" value="MOLYBDATE-BINDING PROTEIN MOLA"/>
    <property type="match status" value="1"/>
</dbReference>
<dbReference type="PANTHER" id="PTHR30535">
    <property type="entry name" value="VITAMIN B12-BINDING PROTEIN"/>
    <property type="match status" value="1"/>
</dbReference>
<dbReference type="InterPro" id="IPR050902">
    <property type="entry name" value="ABC_Transporter_SBP"/>
</dbReference>
<dbReference type="EMBL" id="FNJI01000003">
    <property type="protein sequence ID" value="SDO56461.1"/>
    <property type="molecule type" value="Genomic_DNA"/>
</dbReference>
<dbReference type="Pfam" id="PF01497">
    <property type="entry name" value="Peripla_BP_2"/>
    <property type="match status" value="1"/>
</dbReference>
<keyword evidence="1" id="KW-0732">Signal</keyword>
<protein>
    <submittedName>
        <fullName evidence="3">Iron complex transport system substrate-binding protein</fullName>
    </submittedName>
</protein>
<dbReference type="OrthoDB" id="9787830at2"/>
<feature type="domain" description="Fe/B12 periplasmic-binding" evidence="2">
    <location>
        <begin position="43"/>
        <end position="295"/>
    </location>
</feature>
<organism evidence="3 4">
    <name type="scientific">Desulforhopalus singaporensis</name>
    <dbReference type="NCBI Taxonomy" id="91360"/>
    <lineage>
        <taxon>Bacteria</taxon>
        <taxon>Pseudomonadati</taxon>
        <taxon>Thermodesulfobacteriota</taxon>
        <taxon>Desulfobulbia</taxon>
        <taxon>Desulfobulbales</taxon>
        <taxon>Desulfocapsaceae</taxon>
        <taxon>Desulforhopalus</taxon>
    </lineage>
</organism>
<evidence type="ECO:0000256" key="1">
    <source>
        <dbReference type="ARBA" id="ARBA00022729"/>
    </source>
</evidence>
<dbReference type="AlphaFoldDB" id="A0A1H0KL32"/>
<dbReference type="InterPro" id="IPR002491">
    <property type="entry name" value="ABC_transptr_periplasmic_BD"/>
</dbReference>
<dbReference type="PROSITE" id="PS50983">
    <property type="entry name" value="FE_B12_PBP"/>
    <property type="match status" value="1"/>
</dbReference>